<evidence type="ECO:0000313" key="2">
    <source>
        <dbReference type="Proteomes" id="UP001165060"/>
    </source>
</evidence>
<protein>
    <submittedName>
        <fullName evidence="1">Uncharacterized protein</fullName>
    </submittedName>
</protein>
<sequence length="119" mass="12373">MAVVQHTFCSRISVLAFIPPSPSSPRSSSHAATTSFTLSAAGAEAKIAALGPPPTSPAPAPKASFAAQVDELYMECGVAKPEGGKLVELISRLEEELLGQAGEGKIKPRVAVLREIMDM</sequence>
<evidence type="ECO:0000313" key="1">
    <source>
        <dbReference type="EMBL" id="GMI21366.1"/>
    </source>
</evidence>
<reference evidence="1 2" key="1">
    <citation type="journal article" date="2023" name="Commun. Biol.">
        <title>Genome analysis of Parmales, the sister group of diatoms, reveals the evolutionary specialization of diatoms from phago-mixotrophs to photoautotrophs.</title>
        <authorList>
            <person name="Ban H."/>
            <person name="Sato S."/>
            <person name="Yoshikawa S."/>
            <person name="Yamada K."/>
            <person name="Nakamura Y."/>
            <person name="Ichinomiya M."/>
            <person name="Sato N."/>
            <person name="Blanc-Mathieu R."/>
            <person name="Endo H."/>
            <person name="Kuwata A."/>
            <person name="Ogata H."/>
        </authorList>
    </citation>
    <scope>NUCLEOTIDE SEQUENCE [LARGE SCALE GENOMIC DNA]</scope>
</reference>
<organism evidence="1 2">
    <name type="scientific">Tetraparma gracilis</name>
    <dbReference type="NCBI Taxonomy" id="2962635"/>
    <lineage>
        <taxon>Eukaryota</taxon>
        <taxon>Sar</taxon>
        <taxon>Stramenopiles</taxon>
        <taxon>Ochrophyta</taxon>
        <taxon>Bolidophyceae</taxon>
        <taxon>Parmales</taxon>
        <taxon>Triparmaceae</taxon>
        <taxon>Tetraparma</taxon>
    </lineage>
</organism>
<comment type="caution">
    <text evidence="1">The sequence shown here is derived from an EMBL/GenBank/DDBJ whole genome shotgun (WGS) entry which is preliminary data.</text>
</comment>
<proteinExistence type="predicted"/>
<dbReference type="Proteomes" id="UP001165060">
    <property type="component" value="Unassembled WGS sequence"/>
</dbReference>
<dbReference type="EMBL" id="BRYB01001240">
    <property type="protein sequence ID" value="GMI21366.1"/>
    <property type="molecule type" value="Genomic_DNA"/>
</dbReference>
<keyword evidence="2" id="KW-1185">Reference proteome</keyword>
<name>A0ABQ6M881_9STRA</name>
<gene>
    <name evidence="1" type="ORF">TeGR_g1587</name>
</gene>
<accession>A0ABQ6M881</accession>